<dbReference type="Proteomes" id="UP000552241">
    <property type="component" value="Unassembled WGS sequence"/>
</dbReference>
<gene>
    <name evidence="3" type="ORF">HU137_00875</name>
</gene>
<dbReference type="NCBIfam" id="TIGR03991">
    <property type="entry name" value="alt_bact_glmU"/>
    <property type="match status" value="1"/>
</dbReference>
<keyword evidence="2" id="KW-0012">Acyltransferase</keyword>
<protein>
    <submittedName>
        <fullName evidence="3">GlmU family protein</fullName>
    </submittedName>
</protein>
<dbReference type="GO" id="GO:0016779">
    <property type="term" value="F:nucleotidyltransferase activity"/>
    <property type="evidence" value="ECO:0007669"/>
    <property type="project" value="UniProtKB-ARBA"/>
</dbReference>
<reference evidence="3 4" key="1">
    <citation type="submission" date="2020-07" db="EMBL/GenBank/DDBJ databases">
        <title>Moheibacter lacus sp. nov., a member of the family Flavobacteriaceae isolated from freshwater lake sediment.</title>
        <authorList>
            <person name="Liu Y."/>
        </authorList>
    </citation>
    <scope>NUCLEOTIDE SEQUENCE [LARGE SCALE GENOMIC DNA]</scope>
    <source>
        <strain evidence="3 4">BDHS18</strain>
    </source>
</reference>
<evidence type="ECO:0000313" key="3">
    <source>
        <dbReference type="EMBL" id="MBA5628319.1"/>
    </source>
</evidence>
<proteinExistence type="predicted"/>
<dbReference type="InterPro" id="IPR011004">
    <property type="entry name" value="Trimer_LpxA-like_sf"/>
</dbReference>
<accession>A0A838ZRM5</accession>
<dbReference type="Gene3D" id="2.160.10.10">
    <property type="entry name" value="Hexapeptide repeat proteins"/>
    <property type="match status" value="1"/>
</dbReference>
<dbReference type="InterPro" id="IPR023917">
    <property type="entry name" value="Bifunctiontional_GlmU_bac-type"/>
</dbReference>
<dbReference type="EMBL" id="JACDZE010000001">
    <property type="protein sequence ID" value="MBA5628319.1"/>
    <property type="molecule type" value="Genomic_DNA"/>
</dbReference>
<dbReference type="PANTHER" id="PTHR43584:SF9">
    <property type="entry name" value="TRANSFERASE HEXAPEPTIDE REPEAT CONTAINING PROTEIN"/>
    <property type="match status" value="1"/>
</dbReference>
<name>A0A838ZRM5_9FLAO</name>
<comment type="caution">
    <text evidence="3">The sequence shown here is derived from an EMBL/GenBank/DDBJ whole genome shotgun (WGS) entry which is preliminary data.</text>
</comment>
<dbReference type="RefSeq" id="WP_182041924.1">
    <property type="nucleotide sequence ID" value="NZ_JACDZE010000001.1"/>
</dbReference>
<evidence type="ECO:0000256" key="1">
    <source>
        <dbReference type="ARBA" id="ARBA00022679"/>
    </source>
</evidence>
<dbReference type="CDD" id="cd05635">
    <property type="entry name" value="LbH_unknown"/>
    <property type="match status" value="1"/>
</dbReference>
<dbReference type="GO" id="GO:0016746">
    <property type="term" value="F:acyltransferase activity"/>
    <property type="evidence" value="ECO:0007669"/>
    <property type="project" value="UniProtKB-KW"/>
</dbReference>
<dbReference type="Pfam" id="PF13562">
    <property type="entry name" value="NTP_transf_4"/>
    <property type="match status" value="1"/>
</dbReference>
<dbReference type="PANTHER" id="PTHR43584">
    <property type="entry name" value="NUCLEOTIDYL TRANSFERASE"/>
    <property type="match status" value="1"/>
</dbReference>
<dbReference type="AlphaFoldDB" id="A0A838ZRM5"/>
<keyword evidence="4" id="KW-1185">Reference proteome</keyword>
<evidence type="ECO:0000313" key="4">
    <source>
        <dbReference type="Proteomes" id="UP000552241"/>
    </source>
</evidence>
<organism evidence="3 4">
    <name type="scientific">Moheibacter lacus</name>
    <dbReference type="NCBI Taxonomy" id="2745851"/>
    <lineage>
        <taxon>Bacteria</taxon>
        <taxon>Pseudomonadati</taxon>
        <taxon>Bacteroidota</taxon>
        <taxon>Flavobacteriia</taxon>
        <taxon>Flavobacteriales</taxon>
        <taxon>Weeksellaceae</taxon>
        <taxon>Moheibacter</taxon>
    </lineage>
</organism>
<sequence>MNIVLFDHKEWDNLHPLTLTKPFGELRIGILTFKERWEKLIEGNYSYLTQDYLSEKFLLKVDEVNLFINPAYFPNSELVDLILNLEVGHVLKRDEELIAGKISLEDFQNLEKLSNSIRYNGELLHIQKLWDLFSVNDQAIHFDFELMTKGRESQPISDTNGVRNAENIFLEEGAIVEFSILNANSGPIYVGKNAEIMEGSLVRGSLALCENAKLNMGAKIYSGTTIGPHCKVGGEVNNSILMGYSNKGHDGFLGNSVLGEWCNLGADTNNSNLKNNYSNVNLWNYPSKSFQDTGLQFCGLMMGDFSKSAINAQFNTGTVVGVSSNLFEVGFPPKFIPSFSWGGNENSPKFDLDRSYEAAQKMMERRKKILTEEDKKILKHIYFEVTEY</sequence>
<dbReference type="SUPFAM" id="SSF51161">
    <property type="entry name" value="Trimeric LpxA-like enzymes"/>
    <property type="match status" value="1"/>
</dbReference>
<dbReference type="InterPro" id="IPR050065">
    <property type="entry name" value="GlmU-like"/>
</dbReference>
<evidence type="ECO:0000256" key="2">
    <source>
        <dbReference type="ARBA" id="ARBA00023315"/>
    </source>
</evidence>
<keyword evidence="1" id="KW-0808">Transferase</keyword>